<protein>
    <submittedName>
        <fullName evidence="8">Mitochondrial tRNA translation optimization 1</fullName>
    </submittedName>
</protein>
<evidence type="ECO:0000256" key="4">
    <source>
        <dbReference type="ARBA" id="ARBA00022694"/>
    </source>
</evidence>
<dbReference type="Ensembl" id="ENSFHET00000001622.1">
    <property type="protein sequence ID" value="ENSFHEP00000008751.1"/>
    <property type="gene ID" value="ENSFHEG00000009950.1"/>
</dbReference>
<dbReference type="SMART" id="SM01228">
    <property type="entry name" value="GIDA_assoc_3"/>
    <property type="match status" value="1"/>
</dbReference>
<dbReference type="HAMAP" id="MF_00129">
    <property type="entry name" value="MnmG_GidA"/>
    <property type="match status" value="1"/>
</dbReference>
<keyword evidence="3" id="KW-0285">Flavoprotein</keyword>
<dbReference type="InterPro" id="IPR036188">
    <property type="entry name" value="FAD/NAD-bd_sf"/>
</dbReference>
<reference evidence="8" key="1">
    <citation type="submission" date="2025-08" db="UniProtKB">
        <authorList>
            <consortium name="Ensembl"/>
        </authorList>
    </citation>
    <scope>IDENTIFICATION</scope>
</reference>
<comment type="cofactor">
    <cofactor evidence="1">
        <name>FAD</name>
        <dbReference type="ChEBI" id="CHEBI:57692"/>
    </cofactor>
</comment>
<evidence type="ECO:0000313" key="8">
    <source>
        <dbReference type="Ensembl" id="ENSFHEP00000008751.1"/>
    </source>
</evidence>
<dbReference type="Proteomes" id="UP000265000">
    <property type="component" value="Unplaced"/>
</dbReference>
<feature type="domain" description="tRNA uridine 5-carboxymethylaminomethyl modification enzyme C-terminal subdomain" evidence="7">
    <location>
        <begin position="579"/>
        <end position="651"/>
    </location>
</feature>
<dbReference type="GO" id="GO:0070899">
    <property type="term" value="P:mitochondrial tRNA wobble uridine modification"/>
    <property type="evidence" value="ECO:0007669"/>
    <property type="project" value="UniProtKB-ARBA"/>
</dbReference>
<evidence type="ECO:0000256" key="6">
    <source>
        <dbReference type="SAM" id="MobiDB-lite"/>
    </source>
</evidence>
<dbReference type="PANTHER" id="PTHR11806:SF0">
    <property type="entry name" value="PROTEIN MTO1 HOMOLOG, MITOCHONDRIAL"/>
    <property type="match status" value="1"/>
</dbReference>
<dbReference type="FunFam" id="1.10.150.570:FF:000001">
    <property type="entry name" value="tRNA uridine 5-carboxymethylaminomethyl modification enzyme MnmG"/>
    <property type="match status" value="1"/>
</dbReference>
<dbReference type="Gene3D" id="1.10.150.570">
    <property type="entry name" value="GidA associated domain, C-terminal subdomain"/>
    <property type="match status" value="1"/>
</dbReference>
<dbReference type="FunFam" id="3.50.50.60:FF:000002">
    <property type="entry name" value="tRNA uridine 5-carboxymethylaminomethyl modification enzyme MnmG"/>
    <property type="match status" value="1"/>
</dbReference>
<evidence type="ECO:0000256" key="1">
    <source>
        <dbReference type="ARBA" id="ARBA00001974"/>
    </source>
</evidence>
<keyword evidence="9" id="KW-1185">Reference proteome</keyword>
<dbReference type="InterPro" id="IPR044920">
    <property type="entry name" value="MnmG_C_subdom_sf"/>
</dbReference>
<dbReference type="Pfam" id="PF13932">
    <property type="entry name" value="SAM_GIDA_C"/>
    <property type="match status" value="1"/>
</dbReference>
<organism evidence="8 9">
    <name type="scientific">Fundulus heteroclitus</name>
    <name type="common">Killifish</name>
    <name type="synonym">Mummichog</name>
    <dbReference type="NCBI Taxonomy" id="8078"/>
    <lineage>
        <taxon>Eukaryota</taxon>
        <taxon>Metazoa</taxon>
        <taxon>Chordata</taxon>
        <taxon>Craniata</taxon>
        <taxon>Vertebrata</taxon>
        <taxon>Euteleostomi</taxon>
        <taxon>Actinopterygii</taxon>
        <taxon>Neopterygii</taxon>
        <taxon>Teleostei</taxon>
        <taxon>Neoteleostei</taxon>
        <taxon>Acanthomorphata</taxon>
        <taxon>Ovalentaria</taxon>
        <taxon>Atherinomorphae</taxon>
        <taxon>Cyprinodontiformes</taxon>
        <taxon>Fundulidae</taxon>
        <taxon>Fundulus</taxon>
    </lineage>
</organism>
<dbReference type="GO" id="GO:0005829">
    <property type="term" value="C:cytosol"/>
    <property type="evidence" value="ECO:0007669"/>
    <property type="project" value="TreeGrafter"/>
</dbReference>
<evidence type="ECO:0000259" key="7">
    <source>
        <dbReference type="SMART" id="SM01228"/>
    </source>
</evidence>
<comment type="similarity">
    <text evidence="2">Belongs to the MnmG family.</text>
</comment>
<evidence type="ECO:0000256" key="2">
    <source>
        <dbReference type="ARBA" id="ARBA00007653"/>
    </source>
</evidence>
<dbReference type="STRING" id="8078.ENSFHEP00000008751"/>
<reference evidence="8" key="2">
    <citation type="submission" date="2025-09" db="UniProtKB">
        <authorList>
            <consortium name="Ensembl"/>
        </authorList>
    </citation>
    <scope>IDENTIFICATION</scope>
</reference>
<dbReference type="GO" id="GO:0030488">
    <property type="term" value="P:tRNA methylation"/>
    <property type="evidence" value="ECO:0007669"/>
    <property type="project" value="TreeGrafter"/>
</dbReference>
<dbReference type="InterPro" id="IPR047001">
    <property type="entry name" value="MnmG_C_subdom"/>
</dbReference>
<evidence type="ECO:0000313" key="9">
    <source>
        <dbReference type="Proteomes" id="UP000265000"/>
    </source>
</evidence>
<dbReference type="FunFam" id="3.50.50.60:FF:000145">
    <property type="entry name" value="tRNA uridine 5-carboxymethylaminomethyl modification enzyme"/>
    <property type="match status" value="1"/>
</dbReference>
<dbReference type="InterPro" id="IPR004416">
    <property type="entry name" value="MnmG"/>
</dbReference>
<dbReference type="InterPro" id="IPR026904">
    <property type="entry name" value="MnmG_C"/>
</dbReference>
<dbReference type="SUPFAM" id="SSF51905">
    <property type="entry name" value="FAD/NAD(P)-binding domain"/>
    <property type="match status" value="1"/>
</dbReference>
<dbReference type="GO" id="GO:0050660">
    <property type="term" value="F:flavin adenine dinucleotide binding"/>
    <property type="evidence" value="ECO:0007669"/>
    <property type="project" value="InterPro"/>
</dbReference>
<dbReference type="Pfam" id="PF21680">
    <property type="entry name" value="GIDA_C_1st"/>
    <property type="match status" value="1"/>
</dbReference>
<dbReference type="InterPro" id="IPR049312">
    <property type="entry name" value="GIDA_C_N"/>
</dbReference>
<evidence type="ECO:0000256" key="3">
    <source>
        <dbReference type="ARBA" id="ARBA00022630"/>
    </source>
</evidence>
<dbReference type="InterPro" id="IPR040131">
    <property type="entry name" value="MnmG_N"/>
</dbReference>
<dbReference type="NCBIfam" id="TIGR00136">
    <property type="entry name" value="mnmG_gidA"/>
    <property type="match status" value="1"/>
</dbReference>
<accession>A0A3Q2P8D8</accession>
<sequence>MSRMLTRKLLPVRNILPPVTKRASHVHRQRYDVIVVGGGHAGTEAAAAAARVGAETLLVTQKTHTIGALSCNPSLGGVGKGHLVREIDALDGLCGRAGDWAGIHFSILNRRKGPAVWGPRAQLDRQRYREFIQAELLSTPRLEVLEGSVEELLVTDPNPEEPGRHRVTGIRLANGSRPISASSVVLTTGTFLSGSLFVGHTVSPGGRIGDAPSSTGLSQTLRERLGLRVGRLRTGTPPRVLKDSVDLSLAKLHPPDSHPTPFSFMNTRTRCKPEEQLPCYLTYTTPGVERVVRESLHLNCHIQQDAKGPRYCPSIESRVLRFPGRRHQVWLEPEGMTSDLLYPQGLSMTMPPDVQLRLIREIPAMHRAEIHTPGYGVQYDYVCPTQLSPALQVKNTQGLFLAGQINGTTGYEEAAAQGLWAGVNAARWARSLPPAGLSRTESYIGVLIDDLVSRGVNEPYRMFTSRAEFRTSLRPDNADLRLTQKGSLLGCVSSARRDEFLRVKLRLQDAEAALRALTLSPAGWRKMMPGISVSESKNGTLSGMDLLQYKDVSFEMLASLFPEQLSPHIEFSERLKIEAVYKPHCDLSKREVERIQKEENMSLPQDLDYFSLPVSLSKEVREILDRFRPSTLGAATRLEGMTPAAVVNLLNYVQIAERKERMMNRSNAGQQEGRGEDLCARNASLPQ</sequence>
<dbReference type="AlphaFoldDB" id="A0A3Q2P8D8"/>
<evidence type="ECO:0000256" key="5">
    <source>
        <dbReference type="ARBA" id="ARBA00022827"/>
    </source>
</evidence>
<proteinExistence type="inferred from homology"/>
<name>A0A3Q2P8D8_FUNHE</name>
<dbReference type="Gene3D" id="3.50.50.60">
    <property type="entry name" value="FAD/NAD(P)-binding domain"/>
    <property type="match status" value="2"/>
</dbReference>
<dbReference type="GO" id="GO:0005739">
    <property type="term" value="C:mitochondrion"/>
    <property type="evidence" value="ECO:0007669"/>
    <property type="project" value="GOC"/>
</dbReference>
<feature type="region of interest" description="Disordered" evidence="6">
    <location>
        <begin position="665"/>
        <end position="687"/>
    </location>
</feature>
<dbReference type="GeneTree" id="ENSGT00390000011297"/>
<dbReference type="InterPro" id="IPR002218">
    <property type="entry name" value="MnmG-rel"/>
</dbReference>
<dbReference type="PRINTS" id="PR00411">
    <property type="entry name" value="PNDRDTASEI"/>
</dbReference>
<dbReference type="Pfam" id="PF01134">
    <property type="entry name" value="GIDA"/>
    <property type="match status" value="1"/>
</dbReference>
<keyword evidence="5" id="KW-0274">FAD</keyword>
<keyword evidence="4" id="KW-0819">tRNA processing</keyword>
<dbReference type="PANTHER" id="PTHR11806">
    <property type="entry name" value="GLUCOSE INHIBITED DIVISION PROTEIN A"/>
    <property type="match status" value="1"/>
</dbReference>